<dbReference type="VEuPathDB" id="FungiDB:jhhlp_008860"/>
<dbReference type="EMBL" id="NLAX01001623">
    <property type="protein sequence ID" value="PKS05482.1"/>
    <property type="molecule type" value="Genomic_DNA"/>
</dbReference>
<evidence type="ECO:0000259" key="1">
    <source>
        <dbReference type="Pfam" id="PF08450"/>
    </source>
</evidence>
<dbReference type="AlphaFoldDB" id="A0A2N3MZ92"/>
<feature type="domain" description="SMP-30/Gluconolactonase/LRE-like region" evidence="1">
    <location>
        <begin position="87"/>
        <end position="304"/>
    </location>
</feature>
<dbReference type="InterPro" id="IPR052988">
    <property type="entry name" value="Oryzine_lactonohydrolase"/>
</dbReference>
<keyword evidence="3" id="KW-1185">Reference proteome</keyword>
<evidence type="ECO:0000313" key="2">
    <source>
        <dbReference type="EMBL" id="PKS05482.1"/>
    </source>
</evidence>
<reference evidence="2 3" key="1">
    <citation type="journal article" date="2017" name="G3 (Bethesda)">
        <title>First Draft Genome Sequence of the Pathogenic Fungus Lomentospora prolificans (Formerly Scedosporium prolificans).</title>
        <authorList>
            <person name="Luo R."/>
            <person name="Zimin A."/>
            <person name="Workman R."/>
            <person name="Fan Y."/>
            <person name="Pertea G."/>
            <person name="Grossman N."/>
            <person name="Wear M.P."/>
            <person name="Jia B."/>
            <person name="Miller H."/>
            <person name="Casadevall A."/>
            <person name="Timp W."/>
            <person name="Zhang S.X."/>
            <person name="Salzberg S.L."/>
        </authorList>
    </citation>
    <scope>NUCLEOTIDE SEQUENCE [LARGE SCALE GENOMIC DNA]</scope>
    <source>
        <strain evidence="2 3">JHH-5317</strain>
    </source>
</reference>
<proteinExistence type="predicted"/>
<dbReference type="InterPro" id="IPR013658">
    <property type="entry name" value="SGL"/>
</dbReference>
<sequence>MRDMQSAFVAFNDAGSNIFGSAPKLELLFENDAYPFAHEAGIFISDRNEVFITSNQFIDPATGKKKIQVTKVVLPTNDGEKATCEEIDTPGILMANGGVNYKDGMIFCAQGSLDSPGGIVYMESVTPYHTEVLVDSFYGRPFNSVNDVVVHSDGSIWFTDPTYGFEQEIRPPPQLPSQVYRFDPKTKSIRAMADGFGHPNGISFSPDEKIVYVTDTDAAHDGRLDPSRAASIYAFDLTYYSGSPFLTNRRLFAMASDGIPDGIKCDTQGNVYSGCGDGLNVWSSGGDLLGKIQLEGGVANFCFGRDGEIILLNEDKLWRAKLSTATIGALLKKRRQSVL</sequence>
<dbReference type="STRING" id="41688.A0A2N3MZ92"/>
<accession>A0A2N3MZ92</accession>
<dbReference type="InParanoid" id="A0A2N3MZ92"/>
<dbReference type="SUPFAM" id="SSF63829">
    <property type="entry name" value="Calcium-dependent phosphotriesterase"/>
    <property type="match status" value="1"/>
</dbReference>
<protein>
    <recommendedName>
        <fullName evidence="1">SMP-30/Gluconolactonase/LRE-like region domain-containing protein</fullName>
    </recommendedName>
</protein>
<organism evidence="2 3">
    <name type="scientific">Lomentospora prolificans</name>
    <dbReference type="NCBI Taxonomy" id="41688"/>
    <lineage>
        <taxon>Eukaryota</taxon>
        <taxon>Fungi</taxon>
        <taxon>Dikarya</taxon>
        <taxon>Ascomycota</taxon>
        <taxon>Pezizomycotina</taxon>
        <taxon>Sordariomycetes</taxon>
        <taxon>Hypocreomycetidae</taxon>
        <taxon>Microascales</taxon>
        <taxon>Microascaceae</taxon>
        <taxon>Lomentospora</taxon>
    </lineage>
</organism>
<evidence type="ECO:0000313" key="3">
    <source>
        <dbReference type="Proteomes" id="UP000233524"/>
    </source>
</evidence>
<comment type="caution">
    <text evidence="2">The sequence shown here is derived from an EMBL/GenBank/DDBJ whole genome shotgun (WGS) entry which is preliminary data.</text>
</comment>
<dbReference type="OrthoDB" id="423498at2759"/>
<dbReference type="Pfam" id="PF08450">
    <property type="entry name" value="SGL"/>
    <property type="match status" value="1"/>
</dbReference>
<dbReference type="Gene3D" id="2.120.10.30">
    <property type="entry name" value="TolB, C-terminal domain"/>
    <property type="match status" value="1"/>
</dbReference>
<dbReference type="InterPro" id="IPR011042">
    <property type="entry name" value="6-blade_b-propeller_TolB-like"/>
</dbReference>
<dbReference type="PANTHER" id="PTHR47064:SF2">
    <property type="entry name" value="SMP-30_GLUCONOLACTONASE_LRE-LIKE REGION DOMAIN-CONTAINING PROTEIN-RELATED"/>
    <property type="match status" value="1"/>
</dbReference>
<dbReference type="Proteomes" id="UP000233524">
    <property type="component" value="Unassembled WGS sequence"/>
</dbReference>
<gene>
    <name evidence="2" type="ORF">jhhlp_008860</name>
</gene>
<name>A0A2N3MZ92_9PEZI</name>
<dbReference type="PANTHER" id="PTHR47064">
    <property type="entry name" value="PUTATIVE (AFU_ORTHOLOGUE AFUA_1G08990)-RELATED"/>
    <property type="match status" value="1"/>
</dbReference>